<reference evidence="3" key="1">
    <citation type="journal article" date="2015" name="Nat. Genet.">
        <title>The genome and transcriptome of the zoonotic hookworm Ancylostoma ceylanicum identify infection-specific gene families.</title>
        <authorList>
            <person name="Schwarz E.M."/>
            <person name="Hu Y."/>
            <person name="Antoshechkin I."/>
            <person name="Miller M.M."/>
            <person name="Sternberg P.W."/>
            <person name="Aroian R.V."/>
        </authorList>
    </citation>
    <scope>NUCLEOTIDE SEQUENCE</scope>
    <source>
        <strain evidence="3">HY135</strain>
    </source>
</reference>
<evidence type="ECO:0000313" key="3">
    <source>
        <dbReference type="Proteomes" id="UP000024635"/>
    </source>
</evidence>
<sequence length="133" mass="14996">MEAFPGLLLFVVLPLIWSASPKEWELQPHMNMQLCQRCPPLETSGEWGAERATIFEGWYFVNGNSCRAAVVSCRSLTSNIWSILVHTYNGRVFTAAMGQNVDKLLLCNDKSEWTVEDKFNNNSLAVVHKVTCS</sequence>
<gene>
    <name evidence="2" type="primary">Acey_s0030.g2219</name>
    <name evidence="2" type="ORF">Y032_0030g2219</name>
</gene>
<feature type="chain" id="PRO_5001489124" description="C6 domain-containing protein" evidence="1">
    <location>
        <begin position="19"/>
        <end position="133"/>
    </location>
</feature>
<keyword evidence="1" id="KW-0732">Signal</keyword>
<keyword evidence="3" id="KW-1185">Reference proteome</keyword>
<dbReference type="EMBL" id="JARK01001366">
    <property type="protein sequence ID" value="EYC17696.1"/>
    <property type="molecule type" value="Genomic_DNA"/>
</dbReference>
<evidence type="ECO:0000313" key="2">
    <source>
        <dbReference type="EMBL" id="EYC17696.1"/>
    </source>
</evidence>
<name>A0A016URZ0_9BILA</name>
<accession>A0A016URZ0</accession>
<evidence type="ECO:0008006" key="4">
    <source>
        <dbReference type="Google" id="ProtNLM"/>
    </source>
</evidence>
<comment type="caution">
    <text evidence="2">The sequence shown here is derived from an EMBL/GenBank/DDBJ whole genome shotgun (WGS) entry which is preliminary data.</text>
</comment>
<protein>
    <recommendedName>
        <fullName evidence="4">C6 domain-containing protein</fullName>
    </recommendedName>
</protein>
<proteinExistence type="predicted"/>
<evidence type="ECO:0000256" key="1">
    <source>
        <dbReference type="SAM" id="SignalP"/>
    </source>
</evidence>
<dbReference type="AlphaFoldDB" id="A0A016URZ0"/>
<organism evidence="2 3">
    <name type="scientific">Ancylostoma ceylanicum</name>
    <dbReference type="NCBI Taxonomy" id="53326"/>
    <lineage>
        <taxon>Eukaryota</taxon>
        <taxon>Metazoa</taxon>
        <taxon>Ecdysozoa</taxon>
        <taxon>Nematoda</taxon>
        <taxon>Chromadorea</taxon>
        <taxon>Rhabditida</taxon>
        <taxon>Rhabditina</taxon>
        <taxon>Rhabditomorpha</taxon>
        <taxon>Strongyloidea</taxon>
        <taxon>Ancylostomatidae</taxon>
        <taxon>Ancylostomatinae</taxon>
        <taxon>Ancylostoma</taxon>
    </lineage>
</organism>
<dbReference type="Proteomes" id="UP000024635">
    <property type="component" value="Unassembled WGS sequence"/>
</dbReference>
<feature type="signal peptide" evidence="1">
    <location>
        <begin position="1"/>
        <end position="18"/>
    </location>
</feature>